<dbReference type="GO" id="GO:0000155">
    <property type="term" value="F:phosphorelay sensor kinase activity"/>
    <property type="evidence" value="ECO:0007669"/>
    <property type="project" value="InterPro"/>
</dbReference>
<dbReference type="EMBL" id="FNXY01000010">
    <property type="protein sequence ID" value="SEJ61315.1"/>
    <property type="molecule type" value="Genomic_DNA"/>
</dbReference>
<evidence type="ECO:0000259" key="2">
    <source>
        <dbReference type="Pfam" id="PF06580"/>
    </source>
</evidence>
<dbReference type="GO" id="GO:0016020">
    <property type="term" value="C:membrane"/>
    <property type="evidence" value="ECO:0007669"/>
    <property type="project" value="InterPro"/>
</dbReference>
<protein>
    <submittedName>
        <fullName evidence="3">Histidine kinase</fullName>
    </submittedName>
</protein>
<keyword evidence="3" id="KW-0418">Kinase</keyword>
<reference evidence="3 4" key="1">
    <citation type="submission" date="2016-10" db="EMBL/GenBank/DDBJ databases">
        <authorList>
            <person name="de Groot N.N."/>
        </authorList>
    </citation>
    <scope>NUCLEOTIDE SEQUENCE [LARGE SCALE GENOMIC DNA]</scope>
    <source>
        <strain evidence="3 4">DSM 19938</strain>
    </source>
</reference>
<dbReference type="InterPro" id="IPR010559">
    <property type="entry name" value="Sig_transdc_His_kin_internal"/>
</dbReference>
<keyword evidence="1" id="KW-1133">Transmembrane helix</keyword>
<keyword evidence="3" id="KW-0808">Transferase</keyword>
<dbReference type="PANTHER" id="PTHR34220">
    <property type="entry name" value="SENSOR HISTIDINE KINASE YPDA"/>
    <property type="match status" value="1"/>
</dbReference>
<dbReference type="Proteomes" id="UP000199532">
    <property type="component" value="Unassembled WGS sequence"/>
</dbReference>
<dbReference type="InterPro" id="IPR050640">
    <property type="entry name" value="Bact_2-comp_sensor_kinase"/>
</dbReference>
<accession>A0A1H7AJW7</accession>
<keyword evidence="1" id="KW-0472">Membrane</keyword>
<gene>
    <name evidence="3" type="ORF">SAMN04487995_5475</name>
</gene>
<dbReference type="STRING" id="408657.SAMN04487995_5475"/>
<dbReference type="OrthoDB" id="9792992at2"/>
<feature type="transmembrane region" description="Helical" evidence="1">
    <location>
        <begin position="50"/>
        <end position="73"/>
    </location>
</feature>
<feature type="transmembrane region" description="Helical" evidence="1">
    <location>
        <begin position="85"/>
        <end position="105"/>
    </location>
</feature>
<proteinExistence type="predicted"/>
<feature type="transmembrane region" description="Helical" evidence="1">
    <location>
        <begin position="151"/>
        <end position="172"/>
    </location>
</feature>
<evidence type="ECO:0000313" key="4">
    <source>
        <dbReference type="Proteomes" id="UP000199532"/>
    </source>
</evidence>
<name>A0A1H7AJW7_9BACT</name>
<keyword evidence="1" id="KW-0812">Transmembrane</keyword>
<organism evidence="3 4">
    <name type="scientific">Dyadobacter koreensis</name>
    <dbReference type="NCBI Taxonomy" id="408657"/>
    <lineage>
        <taxon>Bacteria</taxon>
        <taxon>Pseudomonadati</taxon>
        <taxon>Bacteroidota</taxon>
        <taxon>Cytophagia</taxon>
        <taxon>Cytophagales</taxon>
        <taxon>Spirosomataceae</taxon>
        <taxon>Dyadobacter</taxon>
    </lineage>
</organism>
<dbReference type="Pfam" id="PF06580">
    <property type="entry name" value="His_kinase"/>
    <property type="match status" value="1"/>
</dbReference>
<evidence type="ECO:0000256" key="1">
    <source>
        <dbReference type="SAM" id="Phobius"/>
    </source>
</evidence>
<feature type="domain" description="Signal transduction histidine kinase internal region" evidence="2">
    <location>
        <begin position="188"/>
        <end position="265"/>
    </location>
</feature>
<keyword evidence="4" id="KW-1185">Reference proteome</keyword>
<dbReference type="PANTHER" id="PTHR34220:SF7">
    <property type="entry name" value="SENSOR HISTIDINE KINASE YPDA"/>
    <property type="match status" value="1"/>
</dbReference>
<feature type="transmembrane region" description="Helical" evidence="1">
    <location>
        <begin position="20"/>
        <end position="38"/>
    </location>
</feature>
<sequence length="385" mass="44826">MLKMAPLRSFAFTKKFFFRIILHALLIIFTWIIGKYLAVGPLTKDNSFVTNALCILFFAQTIAIYYFLSAFVFPRFLYKKKIIPFLFWLLVSFLIIYWTNYASIIELYPYSNKFDLVNKTQETWVKNVYGYINNNGWFGCFTDQKIAFWNYSFSFGIVTFYLCVKAFADILFIQTKNLILERDNLALELDFLKSQINPHFLFNTLNSIYTRTVDIDEQASDLVLKLSDLMRYSLYGVNEEKVPLTEELEYIRNYLELEKYRHPNNLVDISFAMDGEASGLKIAPLLLISFVENAFKHGVNLSRKSSYVYVSAVIEEDVLYFTVQNSLPDRVKSFTVGAAVKKSGGIGLVNTRKRLNLLYSDRHDLNVRHTDDEYEVMIGIRLDKA</sequence>
<dbReference type="AlphaFoldDB" id="A0A1H7AJW7"/>
<evidence type="ECO:0000313" key="3">
    <source>
        <dbReference type="EMBL" id="SEJ61315.1"/>
    </source>
</evidence>